<organism evidence="1 2">
    <name type="scientific">Pseudobacteriovorax antillogorgiicola</name>
    <dbReference type="NCBI Taxonomy" id="1513793"/>
    <lineage>
        <taxon>Bacteria</taxon>
        <taxon>Pseudomonadati</taxon>
        <taxon>Bdellovibrionota</taxon>
        <taxon>Oligoflexia</taxon>
        <taxon>Oligoflexales</taxon>
        <taxon>Pseudobacteriovoracaceae</taxon>
        <taxon>Pseudobacteriovorax</taxon>
    </lineage>
</organism>
<dbReference type="Proteomes" id="UP000192907">
    <property type="component" value="Unassembled WGS sequence"/>
</dbReference>
<dbReference type="EMBL" id="FWZT01000018">
    <property type="protein sequence ID" value="SMF57206.1"/>
    <property type="molecule type" value="Genomic_DNA"/>
</dbReference>
<accession>A0A1Y6CID6</accession>
<evidence type="ECO:0000313" key="2">
    <source>
        <dbReference type="Proteomes" id="UP000192907"/>
    </source>
</evidence>
<sequence>MKFFAGISFIFLCSCVHLSYPQYADLMEGESVNVLENIADQCVYQGLVHGTIRNSDLEFAVENAFRMARNEATSIGADTILYSDTLYQPAMGDHAVAIEFESYRCGQTEANPLHVSQTQALASGEAQRQKLQAEATARAVHAAHQAAMLSAQQAAQQAAMQAAQQAAMQAAQQAAQASTMHMHHP</sequence>
<dbReference type="AlphaFoldDB" id="A0A1Y6CID6"/>
<protein>
    <submittedName>
        <fullName evidence="1">Uncharacterized protein</fullName>
    </submittedName>
</protein>
<dbReference type="PROSITE" id="PS51257">
    <property type="entry name" value="PROKAR_LIPOPROTEIN"/>
    <property type="match status" value="1"/>
</dbReference>
<evidence type="ECO:0000313" key="1">
    <source>
        <dbReference type="EMBL" id="SMF57206.1"/>
    </source>
</evidence>
<dbReference type="RefSeq" id="WP_132322280.1">
    <property type="nucleotide sequence ID" value="NZ_FWZT01000018.1"/>
</dbReference>
<proteinExistence type="predicted"/>
<reference evidence="2" key="1">
    <citation type="submission" date="2017-04" db="EMBL/GenBank/DDBJ databases">
        <authorList>
            <person name="Varghese N."/>
            <person name="Submissions S."/>
        </authorList>
    </citation>
    <scope>NUCLEOTIDE SEQUENCE [LARGE SCALE GENOMIC DNA]</scope>
    <source>
        <strain evidence="2">RKEM611</strain>
    </source>
</reference>
<keyword evidence="2" id="KW-1185">Reference proteome</keyword>
<name>A0A1Y6CID6_9BACT</name>
<gene>
    <name evidence="1" type="ORF">SAMN06296036_118107</name>
</gene>